<keyword evidence="2" id="KW-0732">Signal</keyword>
<dbReference type="Proteomes" id="UP000249065">
    <property type="component" value="Unassembled WGS sequence"/>
</dbReference>
<dbReference type="Pfam" id="PF03401">
    <property type="entry name" value="TctC"/>
    <property type="match status" value="1"/>
</dbReference>
<dbReference type="EMBL" id="QLIX01000019">
    <property type="protein sequence ID" value="RAI57300.1"/>
    <property type="molecule type" value="Genomic_DNA"/>
</dbReference>
<dbReference type="PANTHER" id="PTHR42928:SF5">
    <property type="entry name" value="BLR1237 PROTEIN"/>
    <property type="match status" value="1"/>
</dbReference>
<sequence>MPGGSPMRRRLALSLPSLLAVATLLPRAARAAAFPDHPITLVTGYAPGGSTDIAARILADRMPLHLGPEARMLVDNRPGAAGVIATEWLKRQPADGHTIMVTETGAAAAAPAAYIGGTRYDPIADFTHLGIVSTPPGVLVVTERFPGRTPAEALQALRSAPPERLTYASSGVGGVLHLRAEMLARAFGTRYVHVPYRSGAQMLQAILTGEAQFGVAALASATPLLREGKVRGVAMVGDRRFPLYPEIPTLGELGVPGFDNGGFFLLIGPAGLPLPVAEALNGALRATLADPLVRDRLLTAGHEPPAGPNDLAAARAFMQRELAAYQDIVEQTGIRLQP</sequence>
<comment type="similarity">
    <text evidence="1">Belongs to the UPF0065 (bug) family.</text>
</comment>
<keyword evidence="4" id="KW-1185">Reference proteome</keyword>
<feature type="chain" id="PRO_5016246176" description="Tripartite tricarboxylate transporter substrate binding protein" evidence="2">
    <location>
        <begin position="32"/>
        <end position="338"/>
    </location>
</feature>
<dbReference type="InterPro" id="IPR005064">
    <property type="entry name" value="BUG"/>
</dbReference>
<dbReference type="Gene3D" id="3.40.190.10">
    <property type="entry name" value="Periplasmic binding protein-like II"/>
    <property type="match status" value="1"/>
</dbReference>
<protein>
    <recommendedName>
        <fullName evidence="5">Tripartite tricarboxylate transporter substrate binding protein</fullName>
    </recommendedName>
</protein>
<name>A0A327M321_9PROT</name>
<reference evidence="4" key="1">
    <citation type="submission" date="2018-06" db="EMBL/GenBank/DDBJ databases">
        <authorList>
            <person name="Khan S.A."/>
        </authorList>
    </citation>
    <scope>NUCLEOTIDE SEQUENCE [LARGE SCALE GENOMIC DNA]</scope>
    <source>
        <strain evidence="4">DB-1506</strain>
    </source>
</reference>
<dbReference type="CDD" id="cd07012">
    <property type="entry name" value="PBP2_Bug_TTT"/>
    <property type="match status" value="1"/>
</dbReference>
<evidence type="ECO:0000256" key="2">
    <source>
        <dbReference type="SAM" id="SignalP"/>
    </source>
</evidence>
<evidence type="ECO:0000313" key="4">
    <source>
        <dbReference type="Proteomes" id="UP000249065"/>
    </source>
</evidence>
<evidence type="ECO:0000313" key="3">
    <source>
        <dbReference type="EMBL" id="RAI57300.1"/>
    </source>
</evidence>
<dbReference type="OrthoDB" id="8152957at2"/>
<organism evidence="3 4">
    <name type="scientific">Roseicella frigidaeris</name>
    <dbReference type="NCBI Taxonomy" id="2230885"/>
    <lineage>
        <taxon>Bacteria</taxon>
        <taxon>Pseudomonadati</taxon>
        <taxon>Pseudomonadota</taxon>
        <taxon>Alphaproteobacteria</taxon>
        <taxon>Acetobacterales</taxon>
        <taxon>Roseomonadaceae</taxon>
        <taxon>Roseicella</taxon>
    </lineage>
</organism>
<proteinExistence type="inferred from homology"/>
<comment type="caution">
    <text evidence="3">The sequence shown here is derived from an EMBL/GenBank/DDBJ whole genome shotgun (WGS) entry which is preliminary data.</text>
</comment>
<gene>
    <name evidence="3" type="ORF">DOO78_19965</name>
</gene>
<dbReference type="Gene3D" id="3.40.190.150">
    <property type="entry name" value="Bordetella uptake gene, domain 1"/>
    <property type="match status" value="1"/>
</dbReference>
<evidence type="ECO:0008006" key="5">
    <source>
        <dbReference type="Google" id="ProtNLM"/>
    </source>
</evidence>
<accession>A0A327M321</accession>
<feature type="signal peptide" evidence="2">
    <location>
        <begin position="1"/>
        <end position="31"/>
    </location>
</feature>
<dbReference type="PANTHER" id="PTHR42928">
    <property type="entry name" value="TRICARBOXYLATE-BINDING PROTEIN"/>
    <property type="match status" value="1"/>
</dbReference>
<dbReference type="AlphaFoldDB" id="A0A327M321"/>
<dbReference type="InterPro" id="IPR042100">
    <property type="entry name" value="Bug_dom1"/>
</dbReference>
<evidence type="ECO:0000256" key="1">
    <source>
        <dbReference type="ARBA" id="ARBA00006987"/>
    </source>
</evidence>
<dbReference type="SUPFAM" id="SSF53850">
    <property type="entry name" value="Periplasmic binding protein-like II"/>
    <property type="match status" value="1"/>
</dbReference>
<dbReference type="PIRSF" id="PIRSF017082">
    <property type="entry name" value="YflP"/>
    <property type="match status" value="1"/>
</dbReference>